<dbReference type="EMBL" id="JBBBZM010000252">
    <property type="protein sequence ID" value="KAL0631416.1"/>
    <property type="molecule type" value="Genomic_DNA"/>
</dbReference>
<keyword evidence="3" id="KW-0808">Transferase</keyword>
<dbReference type="EC" id="2.7.1.48" evidence="3"/>
<dbReference type="Gene3D" id="3.40.50.2020">
    <property type="match status" value="1"/>
</dbReference>
<dbReference type="PRINTS" id="PR00988">
    <property type="entry name" value="URIDINKINASE"/>
</dbReference>
<feature type="domain" description="Phosphoribulokinase/uridine kinase" evidence="1">
    <location>
        <begin position="68"/>
        <end position="139"/>
    </location>
</feature>
<dbReference type="Proteomes" id="UP001447188">
    <property type="component" value="Unassembled WGS sequence"/>
</dbReference>
<dbReference type="GO" id="GO:0004849">
    <property type="term" value="F:uridine kinase activity"/>
    <property type="evidence" value="ECO:0007669"/>
    <property type="project" value="UniProtKB-EC"/>
</dbReference>
<protein>
    <submittedName>
        <fullName evidence="3">Uridine kinase</fullName>
        <ecNumber evidence="3">2.7.1.48</ecNumber>
    </submittedName>
</protein>
<feature type="domain" description="Phosphoribulokinase/uridine kinase" evidence="1">
    <location>
        <begin position="25"/>
        <end position="67"/>
    </location>
</feature>
<evidence type="ECO:0000313" key="4">
    <source>
        <dbReference type="Proteomes" id="UP001447188"/>
    </source>
</evidence>
<evidence type="ECO:0000259" key="1">
    <source>
        <dbReference type="Pfam" id="PF00485"/>
    </source>
</evidence>
<reference evidence="3 4" key="1">
    <citation type="submission" date="2024-02" db="EMBL/GenBank/DDBJ databases">
        <title>Discinaceae phylogenomics.</title>
        <authorList>
            <person name="Dirks A.C."/>
            <person name="James T.Y."/>
        </authorList>
    </citation>
    <scope>NUCLEOTIDE SEQUENCE [LARGE SCALE GENOMIC DNA]</scope>
    <source>
        <strain evidence="3 4">ACD0624</strain>
    </source>
</reference>
<sequence>MVVHYSPPWANTHVRKLQFHGQLEDSFYKTLNPEESTQAFRNEFDFDSPNSIDFDILVEKLRDLKQGVLELLDMRIFVDTDADVCLARRLARDIKYRGRDTHGAIKQWTTFVKPNFELFVQPQKKNADILVPRGIENTIAIEMIVKHIQRALLTKSREHLETLRALGQGHDTDKPLPSTVKVLKDSPQLQLMHTIIHDTDTSREDFIFYFDRVAALLVERGMDHLAFKRREVETPQGHKYVGLELSRDVSAVVILRSGGALEVGLTRVVPDARIGRLLIQSNVRTGEPELHYQKLPSTLTSDSVLVMDPQITTGAGALMAVTVLKDYGVEEDRIVFVTYLASIVGLRRLTKAFPGVKVIVGKVDEGFERRFIDERYFGS</sequence>
<dbReference type="InterPro" id="IPR027417">
    <property type="entry name" value="P-loop_NTPase"/>
</dbReference>
<accession>A0ABR3G632</accession>
<proteinExistence type="predicted"/>
<dbReference type="Gene3D" id="3.40.50.300">
    <property type="entry name" value="P-loop containing nucleotide triphosphate hydrolases"/>
    <property type="match status" value="2"/>
</dbReference>
<evidence type="ECO:0000259" key="2">
    <source>
        <dbReference type="Pfam" id="PF14681"/>
    </source>
</evidence>
<dbReference type="SUPFAM" id="SSF52540">
    <property type="entry name" value="P-loop containing nucleoside triphosphate hydrolases"/>
    <property type="match status" value="1"/>
</dbReference>
<gene>
    <name evidence="3" type="primary">URK1</name>
    <name evidence="3" type="ORF">Q9L58_009716</name>
</gene>
<dbReference type="InterPro" id="IPR029057">
    <property type="entry name" value="PRTase-like"/>
</dbReference>
<dbReference type="InterPro" id="IPR000836">
    <property type="entry name" value="PRTase_dom"/>
</dbReference>
<comment type="caution">
    <text evidence="3">The sequence shown here is derived from an EMBL/GenBank/DDBJ whole genome shotgun (WGS) entry which is preliminary data.</text>
</comment>
<dbReference type="SUPFAM" id="SSF53271">
    <property type="entry name" value="PRTase-like"/>
    <property type="match status" value="1"/>
</dbReference>
<name>A0ABR3G632_9PEZI</name>
<feature type="domain" description="Phosphoribosyltransferase" evidence="2">
    <location>
        <begin position="185"/>
        <end position="369"/>
    </location>
</feature>
<dbReference type="Pfam" id="PF00485">
    <property type="entry name" value="PRK"/>
    <property type="match status" value="2"/>
</dbReference>
<organism evidence="3 4">
    <name type="scientific">Discina gigas</name>
    <dbReference type="NCBI Taxonomy" id="1032678"/>
    <lineage>
        <taxon>Eukaryota</taxon>
        <taxon>Fungi</taxon>
        <taxon>Dikarya</taxon>
        <taxon>Ascomycota</taxon>
        <taxon>Pezizomycotina</taxon>
        <taxon>Pezizomycetes</taxon>
        <taxon>Pezizales</taxon>
        <taxon>Discinaceae</taxon>
        <taxon>Discina</taxon>
    </lineage>
</organism>
<dbReference type="PANTHER" id="PTHR10285">
    <property type="entry name" value="URIDINE KINASE"/>
    <property type="match status" value="1"/>
</dbReference>
<dbReference type="Pfam" id="PF14681">
    <property type="entry name" value="UPRTase"/>
    <property type="match status" value="1"/>
</dbReference>
<dbReference type="CDD" id="cd06223">
    <property type="entry name" value="PRTases_typeI"/>
    <property type="match status" value="1"/>
</dbReference>
<keyword evidence="4" id="KW-1185">Reference proteome</keyword>
<dbReference type="InterPro" id="IPR006083">
    <property type="entry name" value="PRK/URK"/>
</dbReference>
<evidence type="ECO:0000313" key="3">
    <source>
        <dbReference type="EMBL" id="KAL0631416.1"/>
    </source>
</evidence>
<keyword evidence="3" id="KW-0418">Kinase</keyword>